<dbReference type="GO" id="GO:0046872">
    <property type="term" value="F:metal ion binding"/>
    <property type="evidence" value="ECO:0007669"/>
    <property type="project" value="UniProtKB-KW"/>
</dbReference>
<evidence type="ECO:0000313" key="5">
    <source>
        <dbReference type="Proteomes" id="UP001163046"/>
    </source>
</evidence>
<name>A0A9X0A3H9_9CNID</name>
<gene>
    <name evidence="4" type="primary">ADAMTS7</name>
    <name evidence="4" type="ORF">OS493_010422</name>
</gene>
<feature type="binding site" evidence="1">
    <location>
        <position position="192"/>
    </location>
    <ligand>
        <name>Zn(2+)</name>
        <dbReference type="ChEBI" id="CHEBI:29105"/>
        <note>catalytic</note>
    </ligand>
</feature>
<dbReference type="OrthoDB" id="5982714at2759"/>
<dbReference type="GO" id="GO:0004222">
    <property type="term" value="F:metalloendopeptidase activity"/>
    <property type="evidence" value="ECO:0007669"/>
    <property type="project" value="InterPro"/>
</dbReference>
<feature type="active site" evidence="1">
    <location>
        <position position="189"/>
    </location>
</feature>
<feature type="binding site" evidence="1">
    <location>
        <position position="188"/>
    </location>
    <ligand>
        <name>Zn(2+)</name>
        <dbReference type="ChEBI" id="CHEBI:29105"/>
        <note>catalytic</note>
    </ligand>
</feature>
<protein>
    <submittedName>
        <fullName evidence="4">ADAM metallopeptidase with thrombospondin type 1 motif, 7</fullName>
    </submittedName>
</protein>
<dbReference type="PANTHER" id="PTHR11905">
    <property type="entry name" value="ADAM A DISINTEGRIN AND METALLOPROTEASE DOMAIN"/>
    <property type="match status" value="1"/>
</dbReference>
<proteinExistence type="predicted"/>
<dbReference type="Proteomes" id="UP001163046">
    <property type="component" value="Unassembled WGS sequence"/>
</dbReference>
<dbReference type="Pfam" id="PF01421">
    <property type="entry name" value="Reprolysin"/>
    <property type="match status" value="1"/>
</dbReference>
<dbReference type="EMBL" id="MU825400">
    <property type="protein sequence ID" value="KAJ7392767.1"/>
    <property type="molecule type" value="Genomic_DNA"/>
</dbReference>
<evidence type="ECO:0000256" key="1">
    <source>
        <dbReference type="PROSITE-ProRule" id="PRU00276"/>
    </source>
</evidence>
<dbReference type="AlphaFoldDB" id="A0A9X0A3H9"/>
<feature type="domain" description="Peptidase M12B" evidence="3">
    <location>
        <begin position="47"/>
        <end position="243"/>
    </location>
</feature>
<feature type="region of interest" description="Disordered" evidence="2">
    <location>
        <begin position="8"/>
        <end position="39"/>
    </location>
</feature>
<keyword evidence="5" id="KW-1185">Reference proteome</keyword>
<dbReference type="PANTHER" id="PTHR11905:SF256">
    <property type="entry name" value="PEPTIDASE M12B DOMAIN-CONTAINING PROTEIN"/>
    <property type="match status" value="1"/>
</dbReference>
<dbReference type="PROSITE" id="PS50215">
    <property type="entry name" value="ADAM_MEPRO"/>
    <property type="match status" value="1"/>
</dbReference>
<organism evidence="4 5">
    <name type="scientific">Desmophyllum pertusum</name>
    <dbReference type="NCBI Taxonomy" id="174260"/>
    <lineage>
        <taxon>Eukaryota</taxon>
        <taxon>Metazoa</taxon>
        <taxon>Cnidaria</taxon>
        <taxon>Anthozoa</taxon>
        <taxon>Hexacorallia</taxon>
        <taxon>Scleractinia</taxon>
        <taxon>Caryophylliina</taxon>
        <taxon>Caryophylliidae</taxon>
        <taxon>Desmophyllum</taxon>
    </lineage>
</organism>
<feature type="binding site" evidence="1">
    <location>
        <position position="198"/>
    </location>
    <ligand>
        <name>Zn(2+)</name>
        <dbReference type="ChEBI" id="CHEBI:29105"/>
        <note>catalytic</note>
    </ligand>
</feature>
<dbReference type="InterPro" id="IPR024079">
    <property type="entry name" value="MetalloPept_cat_dom_sf"/>
</dbReference>
<keyword evidence="1" id="KW-0479">Metal-binding</keyword>
<dbReference type="GO" id="GO:0006508">
    <property type="term" value="P:proteolysis"/>
    <property type="evidence" value="ECO:0007669"/>
    <property type="project" value="InterPro"/>
</dbReference>
<evidence type="ECO:0000259" key="3">
    <source>
        <dbReference type="PROSITE" id="PS50215"/>
    </source>
</evidence>
<sequence length="243" mass="26832">MPHLIYRIPPEKPDAPGCQTKSSGNDRSKRSTHERETRATSNDDVFKFLEAALIVPKSYEEKYGPKKFATVLLVIGNMVAGMFQDPSIGKIRVYYVVTKIIVINSIYEQAGFNETDSNSVKLTAMVKWTAPSVLKDDKDPEHYDVFSYVSNKIKVGGLAIANSMCARSIGMVTLTLDLGLQTALHVAHEIGHNFRLDHDNIEGCLTNQYIMAASLPSGVYAALWSNCSRKDMQAFLEGASHGV</sequence>
<evidence type="ECO:0000256" key="2">
    <source>
        <dbReference type="SAM" id="MobiDB-lite"/>
    </source>
</evidence>
<feature type="compositionally biased region" description="Basic and acidic residues" evidence="2">
    <location>
        <begin position="24"/>
        <end position="38"/>
    </location>
</feature>
<reference evidence="4" key="1">
    <citation type="submission" date="2023-01" db="EMBL/GenBank/DDBJ databases">
        <title>Genome assembly of the deep-sea coral Lophelia pertusa.</title>
        <authorList>
            <person name="Herrera S."/>
            <person name="Cordes E."/>
        </authorList>
    </citation>
    <scope>NUCLEOTIDE SEQUENCE</scope>
    <source>
        <strain evidence="4">USNM1676648</strain>
        <tissue evidence="4">Polyp</tissue>
    </source>
</reference>
<comment type="caution">
    <text evidence="1">Lacks conserved residue(s) required for the propagation of feature annotation.</text>
</comment>
<comment type="caution">
    <text evidence="4">The sequence shown here is derived from an EMBL/GenBank/DDBJ whole genome shotgun (WGS) entry which is preliminary data.</text>
</comment>
<dbReference type="Gene3D" id="3.40.390.10">
    <property type="entry name" value="Collagenase (Catalytic Domain)"/>
    <property type="match status" value="1"/>
</dbReference>
<evidence type="ECO:0000313" key="4">
    <source>
        <dbReference type="EMBL" id="KAJ7392767.1"/>
    </source>
</evidence>
<accession>A0A9X0A3H9</accession>
<dbReference type="InterPro" id="IPR001590">
    <property type="entry name" value="Peptidase_M12B"/>
</dbReference>
<dbReference type="SUPFAM" id="SSF55486">
    <property type="entry name" value="Metalloproteases ('zincins'), catalytic domain"/>
    <property type="match status" value="1"/>
</dbReference>
<keyword evidence="1" id="KW-0862">Zinc</keyword>